<evidence type="ECO:0000313" key="10">
    <source>
        <dbReference type="Proteomes" id="UP000325313"/>
    </source>
</evidence>
<comment type="caution">
    <text evidence="9">The sequence shown here is derived from an EMBL/GenBank/DDBJ whole genome shotgun (WGS) entry which is preliminary data.</text>
</comment>
<dbReference type="Gene3D" id="3.40.50.300">
    <property type="entry name" value="P-loop containing nucleotide triphosphate hydrolases"/>
    <property type="match status" value="1"/>
</dbReference>
<name>A0A5B0PQG6_PUCGR</name>
<proteinExistence type="predicted"/>
<dbReference type="SUPFAM" id="SSF52540">
    <property type="entry name" value="P-loop containing nucleoside triphosphate hydrolases"/>
    <property type="match status" value="1"/>
</dbReference>
<dbReference type="SMART" id="SM00490">
    <property type="entry name" value="HELICc"/>
    <property type="match status" value="1"/>
</dbReference>
<evidence type="ECO:0000256" key="4">
    <source>
        <dbReference type="ARBA" id="ARBA00022806"/>
    </source>
</evidence>
<protein>
    <recommendedName>
        <fullName evidence="1">RNA helicase</fullName>
        <ecNumber evidence="1">3.6.4.13</ecNumber>
    </recommendedName>
</protein>
<dbReference type="EMBL" id="VDEP01000337">
    <property type="protein sequence ID" value="KAA1102933.1"/>
    <property type="molecule type" value="Genomic_DNA"/>
</dbReference>
<dbReference type="InterPro" id="IPR050079">
    <property type="entry name" value="DEAD_box_RNA_helicase"/>
</dbReference>
<dbReference type="GO" id="GO:0005829">
    <property type="term" value="C:cytosol"/>
    <property type="evidence" value="ECO:0007669"/>
    <property type="project" value="TreeGrafter"/>
</dbReference>
<evidence type="ECO:0000256" key="7">
    <source>
        <dbReference type="SAM" id="MobiDB-lite"/>
    </source>
</evidence>
<accession>A0A5B0PQG6</accession>
<dbReference type="InterPro" id="IPR027417">
    <property type="entry name" value="P-loop_NTPase"/>
</dbReference>
<evidence type="ECO:0000256" key="2">
    <source>
        <dbReference type="ARBA" id="ARBA00022741"/>
    </source>
</evidence>
<feature type="compositionally biased region" description="Basic and acidic residues" evidence="7">
    <location>
        <begin position="194"/>
        <end position="204"/>
    </location>
</feature>
<keyword evidence="3" id="KW-0378">Hydrolase</keyword>
<dbReference type="InterPro" id="IPR001650">
    <property type="entry name" value="Helicase_C-like"/>
</dbReference>
<reference evidence="9 10" key="1">
    <citation type="submission" date="2019-05" db="EMBL/GenBank/DDBJ databases">
        <title>Emergence of the Ug99 lineage of the wheat stem rust pathogen through somatic hybridization.</title>
        <authorList>
            <person name="Li F."/>
            <person name="Upadhyaya N.M."/>
            <person name="Sperschneider J."/>
            <person name="Matny O."/>
            <person name="Nguyen-Phuc H."/>
            <person name="Mago R."/>
            <person name="Raley C."/>
            <person name="Miller M.E."/>
            <person name="Silverstein K.A.T."/>
            <person name="Henningsen E."/>
            <person name="Hirsch C.D."/>
            <person name="Visser B."/>
            <person name="Pretorius Z.A."/>
            <person name="Steffenson B.J."/>
            <person name="Schwessinger B."/>
            <person name="Dodds P.N."/>
            <person name="Figueroa M."/>
        </authorList>
    </citation>
    <scope>NUCLEOTIDE SEQUENCE [LARGE SCALE GENOMIC DNA]</scope>
    <source>
        <strain evidence="9 10">Ug99</strain>
    </source>
</reference>
<sequence>MLRYTGRTIVFLSSISALRRLSPMLNLLLPDSTVLTLHSEMQQRSRLKSLDRFRSSSNSILLSTDVAARGLDIPQVDHVIHYQVPRSSDCYVHRSGRTARAGKGGVALALIAPDELKTWRSLMKNLGRADDLPSPPIEHSISNKLKELLELAKKIDTLEHKSTKQSHDENWMKKTAEMLEIDLDQSNDESDGDTQDKQPKKGDNKAMTQAKILRAQLKEKLADPLIIKNNSLIIRSKANHPHRPRKINNCFIKDPQVIQNFLSNQNHSHLVGLDRSVNALNELS</sequence>
<dbReference type="GO" id="GO:0005524">
    <property type="term" value="F:ATP binding"/>
    <property type="evidence" value="ECO:0007669"/>
    <property type="project" value="UniProtKB-KW"/>
</dbReference>
<comment type="catalytic activity">
    <reaction evidence="6">
        <text>ATP + H2O = ADP + phosphate + H(+)</text>
        <dbReference type="Rhea" id="RHEA:13065"/>
        <dbReference type="ChEBI" id="CHEBI:15377"/>
        <dbReference type="ChEBI" id="CHEBI:15378"/>
        <dbReference type="ChEBI" id="CHEBI:30616"/>
        <dbReference type="ChEBI" id="CHEBI:43474"/>
        <dbReference type="ChEBI" id="CHEBI:456216"/>
        <dbReference type="EC" id="3.6.4.13"/>
    </reaction>
</comment>
<dbReference type="AlphaFoldDB" id="A0A5B0PQG6"/>
<dbReference type="Pfam" id="PF00271">
    <property type="entry name" value="Helicase_C"/>
    <property type="match status" value="1"/>
</dbReference>
<keyword evidence="4 9" id="KW-0347">Helicase</keyword>
<evidence type="ECO:0000256" key="3">
    <source>
        <dbReference type="ARBA" id="ARBA00022801"/>
    </source>
</evidence>
<gene>
    <name evidence="9" type="primary">MAK5_3</name>
    <name evidence="9" type="ORF">PGTUg99_037442</name>
</gene>
<dbReference type="GO" id="GO:0003724">
    <property type="term" value="F:RNA helicase activity"/>
    <property type="evidence" value="ECO:0007669"/>
    <property type="project" value="TreeGrafter"/>
</dbReference>
<dbReference type="CDD" id="cd18787">
    <property type="entry name" value="SF2_C_DEAD"/>
    <property type="match status" value="1"/>
</dbReference>
<feature type="domain" description="Helicase C-terminal" evidence="8">
    <location>
        <begin position="1"/>
        <end position="149"/>
    </location>
</feature>
<organism evidence="9 10">
    <name type="scientific">Puccinia graminis f. sp. tritici</name>
    <dbReference type="NCBI Taxonomy" id="56615"/>
    <lineage>
        <taxon>Eukaryota</taxon>
        <taxon>Fungi</taxon>
        <taxon>Dikarya</taxon>
        <taxon>Basidiomycota</taxon>
        <taxon>Pucciniomycotina</taxon>
        <taxon>Pucciniomycetes</taxon>
        <taxon>Pucciniales</taxon>
        <taxon>Pucciniaceae</taxon>
        <taxon>Puccinia</taxon>
    </lineage>
</organism>
<feature type="region of interest" description="Disordered" evidence="7">
    <location>
        <begin position="184"/>
        <end position="206"/>
    </location>
</feature>
<evidence type="ECO:0000256" key="5">
    <source>
        <dbReference type="ARBA" id="ARBA00022840"/>
    </source>
</evidence>
<evidence type="ECO:0000256" key="6">
    <source>
        <dbReference type="ARBA" id="ARBA00047984"/>
    </source>
</evidence>
<dbReference type="PANTHER" id="PTHR47959:SF1">
    <property type="entry name" value="ATP-DEPENDENT RNA HELICASE DBPA"/>
    <property type="match status" value="1"/>
</dbReference>
<keyword evidence="2" id="KW-0547">Nucleotide-binding</keyword>
<keyword evidence="5" id="KW-0067">ATP-binding</keyword>
<dbReference type="PROSITE" id="PS51194">
    <property type="entry name" value="HELICASE_CTER"/>
    <property type="match status" value="1"/>
</dbReference>
<dbReference type="PANTHER" id="PTHR47959">
    <property type="entry name" value="ATP-DEPENDENT RNA HELICASE RHLE-RELATED"/>
    <property type="match status" value="1"/>
</dbReference>
<dbReference type="Proteomes" id="UP000325313">
    <property type="component" value="Unassembled WGS sequence"/>
</dbReference>
<evidence type="ECO:0000259" key="8">
    <source>
        <dbReference type="PROSITE" id="PS51194"/>
    </source>
</evidence>
<dbReference type="EC" id="3.6.4.13" evidence="1"/>
<evidence type="ECO:0000256" key="1">
    <source>
        <dbReference type="ARBA" id="ARBA00012552"/>
    </source>
</evidence>
<dbReference type="GO" id="GO:0016787">
    <property type="term" value="F:hydrolase activity"/>
    <property type="evidence" value="ECO:0007669"/>
    <property type="project" value="UniProtKB-KW"/>
</dbReference>
<evidence type="ECO:0000313" key="9">
    <source>
        <dbReference type="EMBL" id="KAA1102933.1"/>
    </source>
</evidence>
<feature type="compositionally biased region" description="Acidic residues" evidence="7">
    <location>
        <begin position="184"/>
        <end position="193"/>
    </location>
</feature>